<dbReference type="Proteomes" id="UP000648801">
    <property type="component" value="Unassembled WGS sequence"/>
</dbReference>
<dbReference type="InterPro" id="IPR008928">
    <property type="entry name" value="6-hairpin_glycosidase_sf"/>
</dbReference>
<feature type="region of interest" description="Disordered" evidence="2">
    <location>
        <begin position="13"/>
        <end position="34"/>
    </location>
</feature>
<dbReference type="PANTHER" id="PTHR33886:SF8">
    <property type="entry name" value="UNSATURATED RHAMNOGALACTURONAN HYDROLASE (EUROFUNG)"/>
    <property type="match status" value="1"/>
</dbReference>
<keyword evidence="4" id="KW-1185">Reference proteome</keyword>
<dbReference type="InterPro" id="IPR012341">
    <property type="entry name" value="6hp_glycosidase-like_sf"/>
</dbReference>
<reference evidence="3" key="1">
    <citation type="journal article" date="2014" name="Int. J. Syst. Evol. Microbiol.">
        <title>Complete genome sequence of Corynebacterium casei LMG S-19264T (=DSM 44701T), isolated from a smear-ripened cheese.</title>
        <authorList>
            <consortium name="US DOE Joint Genome Institute (JGI-PGF)"/>
            <person name="Walter F."/>
            <person name="Albersmeier A."/>
            <person name="Kalinowski J."/>
            <person name="Ruckert C."/>
        </authorList>
    </citation>
    <scope>NUCLEOTIDE SEQUENCE</scope>
    <source>
        <strain evidence="3">CGMCC 1.15447</strain>
    </source>
</reference>
<dbReference type="InterPro" id="IPR010905">
    <property type="entry name" value="Glyco_hydro_88"/>
</dbReference>
<sequence length="373" mass="42275">MANATPQQLAGIAKDNSRHFGDDPDNPGPLAKDLSHSLKPAAVAKAMRKVGDWQMARAEPYFDRIWTWSALYAGYMAAADSLHYTPYRDAMQQVGKKFDWQLRSHLPDADDQSMGQMYLEMYLLKKDPGMMKPTQAELDALIAAPHISRRPGKKLVWWWCDSLFMAPPVWARMYAATGDHNYITYLDEEWLKTSNLLWDKQEHLYARDATYLTRTEANGKKMFWARGNGWVMGGLARTLEYLPKDDPSRAMYETQLKEMAARMAQLQGKDGLWRSGLLDQANYDLPEMSGSALITYSLAWGVNHGLLDRKVYRPVIARAWSGMLDHVYADGRLGCIQQTGAEPAPFKASSSYTYGVGAFLLAGSEIRTMERHR</sequence>
<evidence type="ECO:0000313" key="4">
    <source>
        <dbReference type="Proteomes" id="UP000648801"/>
    </source>
</evidence>
<dbReference type="GO" id="GO:0016787">
    <property type="term" value="F:hydrolase activity"/>
    <property type="evidence" value="ECO:0007669"/>
    <property type="project" value="UniProtKB-KW"/>
</dbReference>
<dbReference type="InterPro" id="IPR052043">
    <property type="entry name" value="PolySaccharide_Degr_Enz"/>
</dbReference>
<evidence type="ECO:0000256" key="1">
    <source>
        <dbReference type="ARBA" id="ARBA00022801"/>
    </source>
</evidence>
<dbReference type="EMBL" id="BMJB01000001">
    <property type="protein sequence ID" value="GGA55908.1"/>
    <property type="molecule type" value="Genomic_DNA"/>
</dbReference>
<dbReference type="Pfam" id="PF07470">
    <property type="entry name" value="Glyco_hydro_88"/>
    <property type="match status" value="1"/>
</dbReference>
<keyword evidence="1 3" id="KW-0378">Hydrolase</keyword>
<evidence type="ECO:0000256" key="2">
    <source>
        <dbReference type="SAM" id="MobiDB-lite"/>
    </source>
</evidence>
<dbReference type="AlphaFoldDB" id="A0A916RH75"/>
<gene>
    <name evidence="3" type="ORF">GCM10011507_04000</name>
</gene>
<proteinExistence type="predicted"/>
<reference evidence="3" key="2">
    <citation type="submission" date="2020-09" db="EMBL/GenBank/DDBJ databases">
        <authorList>
            <person name="Sun Q."/>
            <person name="Zhou Y."/>
        </authorList>
    </citation>
    <scope>NUCLEOTIDE SEQUENCE</scope>
    <source>
        <strain evidence="3">CGMCC 1.15447</strain>
    </source>
</reference>
<dbReference type="GO" id="GO:0005975">
    <property type="term" value="P:carbohydrate metabolic process"/>
    <property type="evidence" value="ECO:0007669"/>
    <property type="project" value="InterPro"/>
</dbReference>
<dbReference type="PANTHER" id="PTHR33886">
    <property type="entry name" value="UNSATURATED RHAMNOGALACTURONAN HYDROLASE (EUROFUNG)"/>
    <property type="match status" value="1"/>
</dbReference>
<evidence type="ECO:0000313" key="3">
    <source>
        <dbReference type="EMBL" id="GGA55908.1"/>
    </source>
</evidence>
<comment type="caution">
    <text evidence="3">The sequence shown here is derived from an EMBL/GenBank/DDBJ whole genome shotgun (WGS) entry which is preliminary data.</text>
</comment>
<accession>A0A916RH75</accession>
<dbReference type="Gene3D" id="1.50.10.10">
    <property type="match status" value="1"/>
</dbReference>
<protein>
    <submittedName>
        <fullName evidence="3">Glycosyl hydrolase family 88</fullName>
    </submittedName>
</protein>
<name>A0A916RH75_9BACT</name>
<dbReference type="SUPFAM" id="SSF48208">
    <property type="entry name" value="Six-hairpin glycosidases"/>
    <property type="match status" value="1"/>
</dbReference>
<organism evidence="3 4">
    <name type="scientific">Edaphobacter acidisoli</name>
    <dbReference type="NCBI Taxonomy" id="2040573"/>
    <lineage>
        <taxon>Bacteria</taxon>
        <taxon>Pseudomonadati</taxon>
        <taxon>Acidobacteriota</taxon>
        <taxon>Terriglobia</taxon>
        <taxon>Terriglobales</taxon>
        <taxon>Acidobacteriaceae</taxon>
        <taxon>Edaphobacter</taxon>
    </lineage>
</organism>